<dbReference type="Proteomes" id="UP000261520">
    <property type="component" value="Unplaced"/>
</dbReference>
<dbReference type="GO" id="GO:0006887">
    <property type="term" value="P:exocytosis"/>
    <property type="evidence" value="ECO:0007669"/>
    <property type="project" value="TreeGrafter"/>
</dbReference>
<accession>A0A3B4AE68</accession>
<name>A0A3B4AE68_9GOBI</name>
<evidence type="ECO:0000313" key="3">
    <source>
        <dbReference type="Proteomes" id="UP000261520"/>
    </source>
</evidence>
<dbReference type="SMART" id="SM00239">
    <property type="entry name" value="C2"/>
    <property type="match status" value="1"/>
</dbReference>
<evidence type="ECO:0000313" key="2">
    <source>
        <dbReference type="Ensembl" id="ENSPMGP00000015358.1"/>
    </source>
</evidence>
<dbReference type="Gene3D" id="2.60.40.150">
    <property type="entry name" value="C2 domain"/>
    <property type="match status" value="1"/>
</dbReference>
<dbReference type="InterPro" id="IPR035892">
    <property type="entry name" value="C2_domain_sf"/>
</dbReference>
<dbReference type="STRING" id="409849.ENSPMGP00000015358"/>
<dbReference type="Ensembl" id="ENSPMGT00000016381.1">
    <property type="protein sequence ID" value="ENSPMGP00000015358.1"/>
    <property type="gene ID" value="ENSPMGG00000012595.1"/>
</dbReference>
<dbReference type="PANTHER" id="PTHR45716:SF2">
    <property type="entry name" value="BITESIZE, ISOFORM I"/>
    <property type="match status" value="1"/>
</dbReference>
<dbReference type="SUPFAM" id="SSF49562">
    <property type="entry name" value="C2 domain (Calcium/lipid-binding domain, CaLB)"/>
    <property type="match status" value="1"/>
</dbReference>
<sequence length="115" mass="13143">MVMHIRGLPLPDGTDPDPYVKVYLLPDPQKSSKRKTKAARKTCNPTYNEMLVYERIPRGDLEHRMIHLRVLGDGSFWENPVLGETFIPLTSLSPGQHWVDWHQLGTPSETTGLQH</sequence>
<dbReference type="PANTHER" id="PTHR45716">
    <property type="entry name" value="BITESIZE, ISOFORM I"/>
    <property type="match status" value="1"/>
</dbReference>
<feature type="domain" description="C2" evidence="1">
    <location>
        <begin position="1"/>
        <end position="102"/>
    </location>
</feature>
<dbReference type="InterPro" id="IPR000008">
    <property type="entry name" value="C2_dom"/>
</dbReference>
<dbReference type="GO" id="GO:0042043">
    <property type="term" value="F:neurexin family protein binding"/>
    <property type="evidence" value="ECO:0007669"/>
    <property type="project" value="TreeGrafter"/>
</dbReference>
<protein>
    <recommendedName>
        <fullName evidence="1">C2 domain-containing protein</fullName>
    </recommendedName>
</protein>
<evidence type="ECO:0000259" key="1">
    <source>
        <dbReference type="PROSITE" id="PS50004"/>
    </source>
</evidence>
<dbReference type="PROSITE" id="PS50004">
    <property type="entry name" value="C2"/>
    <property type="match status" value="1"/>
</dbReference>
<organism evidence="2 3">
    <name type="scientific">Periophthalmus magnuspinnatus</name>
    <dbReference type="NCBI Taxonomy" id="409849"/>
    <lineage>
        <taxon>Eukaryota</taxon>
        <taxon>Metazoa</taxon>
        <taxon>Chordata</taxon>
        <taxon>Craniata</taxon>
        <taxon>Vertebrata</taxon>
        <taxon>Euteleostomi</taxon>
        <taxon>Actinopterygii</taxon>
        <taxon>Neopterygii</taxon>
        <taxon>Teleostei</taxon>
        <taxon>Neoteleostei</taxon>
        <taxon>Acanthomorphata</taxon>
        <taxon>Gobiaria</taxon>
        <taxon>Gobiiformes</taxon>
        <taxon>Gobioidei</taxon>
        <taxon>Gobiidae</taxon>
        <taxon>Oxudercinae</taxon>
        <taxon>Periophthalmus</taxon>
    </lineage>
</organism>
<dbReference type="Pfam" id="PF00168">
    <property type="entry name" value="C2"/>
    <property type="match status" value="1"/>
</dbReference>
<keyword evidence="3" id="KW-1185">Reference proteome</keyword>
<reference evidence="2" key="2">
    <citation type="submission" date="2025-09" db="UniProtKB">
        <authorList>
            <consortium name="Ensembl"/>
        </authorList>
    </citation>
    <scope>IDENTIFICATION</scope>
</reference>
<reference evidence="2" key="1">
    <citation type="submission" date="2025-08" db="UniProtKB">
        <authorList>
            <consortium name="Ensembl"/>
        </authorList>
    </citation>
    <scope>IDENTIFICATION</scope>
</reference>
<dbReference type="AlphaFoldDB" id="A0A3B4AE68"/>
<dbReference type="CDD" id="cd08381">
    <property type="entry name" value="C2B_PI3K_class_II"/>
    <property type="match status" value="1"/>
</dbReference>
<proteinExistence type="predicted"/>